<dbReference type="EMBL" id="PIQH01000006">
    <property type="protein sequence ID" value="RUO80087.1"/>
    <property type="molecule type" value="Genomic_DNA"/>
</dbReference>
<accession>A0A432ZQB5</accession>
<dbReference type="NCBIfam" id="TIGR02209">
    <property type="entry name" value="ftsL_broad"/>
    <property type="match status" value="1"/>
</dbReference>
<protein>
    <recommendedName>
        <fullName evidence="8 9">Cell division protein FtsL</fullName>
    </recommendedName>
</protein>
<comment type="function">
    <text evidence="8">Essential cell division protein. May link together the upstream cell division proteins, which are predominantly cytoplasmic, with the downstream cell division proteins, which are predominantly periplasmic.</text>
</comment>
<evidence type="ECO:0000313" key="10">
    <source>
        <dbReference type="EMBL" id="RUO80087.1"/>
    </source>
</evidence>
<dbReference type="GO" id="GO:0032153">
    <property type="term" value="C:cell division site"/>
    <property type="evidence" value="ECO:0007669"/>
    <property type="project" value="UniProtKB-UniRule"/>
</dbReference>
<keyword evidence="6 8" id="KW-0472">Membrane</keyword>
<dbReference type="Pfam" id="PF04999">
    <property type="entry name" value="FtsL"/>
    <property type="match status" value="1"/>
</dbReference>
<evidence type="ECO:0000256" key="9">
    <source>
        <dbReference type="NCBIfam" id="TIGR02209"/>
    </source>
</evidence>
<keyword evidence="8" id="KW-0997">Cell inner membrane</keyword>
<dbReference type="GO" id="GO:0005886">
    <property type="term" value="C:plasma membrane"/>
    <property type="evidence" value="ECO:0007669"/>
    <property type="project" value="UniProtKB-SubCell"/>
</dbReference>
<dbReference type="InterPro" id="IPR011922">
    <property type="entry name" value="Cell_div_FtsL"/>
</dbReference>
<dbReference type="AlphaFoldDB" id="A0A432ZQB5"/>
<name>A0A432ZQB5_9GAMM</name>
<reference evidence="10 11" key="1">
    <citation type="journal article" date="2011" name="Front. Microbiol.">
        <title>Genomic signatures of strain selection and enhancement in Bacillus atrophaeus var. globigii, a historical biowarfare simulant.</title>
        <authorList>
            <person name="Gibbons H.S."/>
            <person name="Broomall S.M."/>
            <person name="McNew L.A."/>
            <person name="Daligault H."/>
            <person name="Chapman C."/>
            <person name="Bruce D."/>
            <person name="Karavis M."/>
            <person name="Krepps M."/>
            <person name="McGregor P.A."/>
            <person name="Hong C."/>
            <person name="Park K.H."/>
            <person name="Akmal A."/>
            <person name="Feldman A."/>
            <person name="Lin J.S."/>
            <person name="Chang W.E."/>
            <person name="Higgs B.W."/>
            <person name="Demirev P."/>
            <person name="Lindquist J."/>
            <person name="Liem A."/>
            <person name="Fochler E."/>
            <person name="Read T.D."/>
            <person name="Tapia R."/>
            <person name="Johnson S."/>
            <person name="Bishop-Lilly K.A."/>
            <person name="Detter C."/>
            <person name="Han C."/>
            <person name="Sozhamannan S."/>
            <person name="Rosenzweig C.N."/>
            <person name="Skowronski E.W."/>
        </authorList>
    </citation>
    <scope>NUCLEOTIDE SEQUENCE [LARGE SCALE GENOMIC DNA]</scope>
    <source>
        <strain evidence="10 11">CC-PW-9</strain>
    </source>
</reference>
<proteinExistence type="inferred from homology"/>
<dbReference type="PANTHER" id="PTHR37479:SF1">
    <property type="entry name" value="CELL DIVISION PROTEIN FTSL"/>
    <property type="match status" value="1"/>
</dbReference>
<keyword evidence="11" id="KW-1185">Reference proteome</keyword>
<evidence type="ECO:0000256" key="5">
    <source>
        <dbReference type="ARBA" id="ARBA00022989"/>
    </source>
</evidence>
<dbReference type="Proteomes" id="UP000287996">
    <property type="component" value="Unassembled WGS sequence"/>
</dbReference>
<keyword evidence="5 8" id="KW-1133">Transmembrane helix</keyword>
<evidence type="ECO:0000313" key="11">
    <source>
        <dbReference type="Proteomes" id="UP000287996"/>
    </source>
</evidence>
<dbReference type="OrthoDB" id="6196803at2"/>
<dbReference type="GO" id="GO:0043093">
    <property type="term" value="P:FtsZ-dependent cytokinesis"/>
    <property type="evidence" value="ECO:0007669"/>
    <property type="project" value="UniProtKB-UniRule"/>
</dbReference>
<gene>
    <name evidence="8 10" type="primary">ftsL</name>
    <name evidence="10" type="ORF">CWI84_07235</name>
</gene>
<evidence type="ECO:0000256" key="6">
    <source>
        <dbReference type="ARBA" id="ARBA00023136"/>
    </source>
</evidence>
<keyword evidence="3 8" id="KW-0132">Cell division</keyword>
<dbReference type="RefSeq" id="WP_126841924.1">
    <property type="nucleotide sequence ID" value="NZ_PIQH01000006.1"/>
</dbReference>
<comment type="caution">
    <text evidence="10">The sequence shown here is derived from an EMBL/GenBank/DDBJ whole genome shotgun (WGS) entry which is preliminary data.</text>
</comment>
<dbReference type="HAMAP" id="MF_00910">
    <property type="entry name" value="FtsL"/>
    <property type="match status" value="1"/>
</dbReference>
<evidence type="ECO:0000256" key="2">
    <source>
        <dbReference type="ARBA" id="ARBA00022475"/>
    </source>
</evidence>
<comment type="subcellular location">
    <subcellularLocation>
        <location evidence="8">Cell inner membrane</location>
        <topology evidence="8">Single-pass type II membrane protein</topology>
    </subcellularLocation>
    <subcellularLocation>
        <location evidence="1">Cell membrane</location>
        <topology evidence="1">Single-pass type II membrane protein</topology>
    </subcellularLocation>
    <text evidence="8">Localizes to the division septum where it forms a ring structure.</text>
</comment>
<feature type="transmembrane region" description="Helical" evidence="8">
    <location>
        <begin position="21"/>
        <end position="41"/>
    </location>
</feature>
<keyword evidence="2 8" id="KW-1003">Cell membrane</keyword>
<evidence type="ECO:0000256" key="4">
    <source>
        <dbReference type="ARBA" id="ARBA00022692"/>
    </source>
</evidence>
<keyword evidence="4 8" id="KW-0812">Transmembrane</keyword>
<keyword evidence="7 8" id="KW-0131">Cell cycle</keyword>
<comment type="similarity">
    <text evidence="8">Belongs to the FtsL family.</text>
</comment>
<evidence type="ECO:0000256" key="1">
    <source>
        <dbReference type="ARBA" id="ARBA00004401"/>
    </source>
</evidence>
<evidence type="ECO:0000256" key="8">
    <source>
        <dbReference type="HAMAP-Rule" id="MF_00910"/>
    </source>
</evidence>
<organism evidence="10 11">
    <name type="scientific">Idiomarina tyrosinivorans</name>
    <dbReference type="NCBI Taxonomy" id="1445662"/>
    <lineage>
        <taxon>Bacteria</taxon>
        <taxon>Pseudomonadati</taxon>
        <taxon>Pseudomonadota</taxon>
        <taxon>Gammaproteobacteria</taxon>
        <taxon>Alteromonadales</taxon>
        <taxon>Idiomarinaceae</taxon>
        <taxon>Idiomarina</taxon>
    </lineage>
</organism>
<dbReference type="PANTHER" id="PTHR37479">
    <property type="entry name" value="CELL DIVISION PROTEIN FTSL"/>
    <property type="match status" value="1"/>
</dbReference>
<sequence length="105" mass="12549">MTKRRTPALIKVVYYDLKRQLLNLFLFLAVVTTAMTVIYIAHLNRNLTSERDELLSHRDQLDREWRHLTIEQNVLTEHSRVERLAQEQLDMRKPKPSDEVVVPWP</sequence>
<evidence type="ECO:0000256" key="3">
    <source>
        <dbReference type="ARBA" id="ARBA00022618"/>
    </source>
</evidence>
<evidence type="ECO:0000256" key="7">
    <source>
        <dbReference type="ARBA" id="ARBA00023306"/>
    </source>
</evidence>
<comment type="subunit">
    <text evidence="8">Part of a complex composed of FtsB, FtsL and FtsQ.</text>
</comment>